<proteinExistence type="predicted"/>
<dbReference type="CDD" id="cd17393">
    <property type="entry name" value="MFS_MosC_like"/>
    <property type="match status" value="1"/>
</dbReference>
<dbReference type="InterPro" id="IPR036259">
    <property type="entry name" value="MFS_trans_sf"/>
</dbReference>
<feature type="transmembrane region" description="Helical" evidence="5">
    <location>
        <begin position="247"/>
        <end position="263"/>
    </location>
</feature>
<sequence length="382" mass="40309">MDTTSANRTLPSSASERSSTRAGFFSFGLFLSAWAPLAPLAKLRLHLSDSQFGFSLLCFGLGCLLAMPVGTVLASRYGCRRVILSAGPVACLSLFLLAETGSSAVLVICLFLFGSGLGVTESAMNLQSAVVQRAHSEPLMSGFHAWFSIGCIAGATGVSALLSLHSSPEFAVACIAAILVGIWCYYGRYFIAYTTEATNFILTFPKGRVLWIGVLCFISFLAEGAMLDWSGVFLTTIKSFEPSRAGYGYACFAVAMTLGRLSGDYLAKVLQSRRLLWGGSLLAASGIVLLVVTTNWMFLGLSFALIGFGLANIVPTLFLAVTRQNVMPIAVAMPVVATIGYAGMLTGPAFLGNIADLLSLPVAFLTIAAMLFVIVATAKVAD</sequence>
<accession>A0A158ICJ2</accession>
<dbReference type="PANTHER" id="PTHR23514:SF13">
    <property type="entry name" value="INNER MEMBRANE PROTEIN YBJJ"/>
    <property type="match status" value="1"/>
</dbReference>
<dbReference type="InterPro" id="IPR051788">
    <property type="entry name" value="MFS_Transporter"/>
</dbReference>
<feature type="transmembrane region" description="Helical" evidence="5">
    <location>
        <begin position="209"/>
        <end position="227"/>
    </location>
</feature>
<feature type="transmembrane region" description="Helical" evidence="5">
    <location>
        <begin position="52"/>
        <end position="74"/>
    </location>
</feature>
<dbReference type="GO" id="GO:0022857">
    <property type="term" value="F:transmembrane transporter activity"/>
    <property type="evidence" value="ECO:0007669"/>
    <property type="project" value="InterPro"/>
</dbReference>
<feature type="transmembrane region" description="Helical" evidence="5">
    <location>
        <begin position="104"/>
        <end position="124"/>
    </location>
</feature>
<evidence type="ECO:0000256" key="5">
    <source>
        <dbReference type="SAM" id="Phobius"/>
    </source>
</evidence>
<protein>
    <submittedName>
        <fullName evidence="6">Transport protein</fullName>
    </submittedName>
</protein>
<name>A0A158ICJ2_9BURK</name>
<feature type="transmembrane region" description="Helical" evidence="5">
    <location>
        <begin position="357"/>
        <end position="378"/>
    </location>
</feature>
<evidence type="ECO:0000313" key="6">
    <source>
        <dbReference type="EMBL" id="SAL53720.1"/>
    </source>
</evidence>
<dbReference type="PANTHER" id="PTHR23514">
    <property type="entry name" value="BYPASS OF STOP CODON PROTEIN 6"/>
    <property type="match status" value="1"/>
</dbReference>
<dbReference type="AlphaFoldDB" id="A0A158ICJ2"/>
<keyword evidence="4 5" id="KW-0472">Membrane</keyword>
<keyword evidence="2 5" id="KW-0812">Transmembrane</keyword>
<feature type="transmembrane region" description="Helical" evidence="5">
    <location>
        <begin position="329"/>
        <end position="351"/>
    </location>
</feature>
<dbReference type="Gene3D" id="1.20.1250.20">
    <property type="entry name" value="MFS general substrate transporter like domains"/>
    <property type="match status" value="2"/>
</dbReference>
<evidence type="ECO:0000256" key="1">
    <source>
        <dbReference type="ARBA" id="ARBA00004141"/>
    </source>
</evidence>
<dbReference type="InterPro" id="IPR011701">
    <property type="entry name" value="MFS"/>
</dbReference>
<feature type="transmembrane region" description="Helical" evidence="5">
    <location>
        <begin position="298"/>
        <end position="322"/>
    </location>
</feature>
<feature type="transmembrane region" description="Helical" evidence="5">
    <location>
        <begin position="275"/>
        <end position="292"/>
    </location>
</feature>
<dbReference type="OrthoDB" id="9810941at2"/>
<evidence type="ECO:0000256" key="3">
    <source>
        <dbReference type="ARBA" id="ARBA00022989"/>
    </source>
</evidence>
<gene>
    <name evidence="6" type="ORF">AWB69_05671</name>
</gene>
<feature type="transmembrane region" description="Helical" evidence="5">
    <location>
        <begin position="21"/>
        <end position="40"/>
    </location>
</feature>
<dbReference type="RefSeq" id="WP_062090011.1">
    <property type="nucleotide sequence ID" value="NZ_FCOK02000046.1"/>
</dbReference>
<dbReference type="SUPFAM" id="SSF103473">
    <property type="entry name" value="MFS general substrate transporter"/>
    <property type="match status" value="1"/>
</dbReference>
<evidence type="ECO:0000256" key="4">
    <source>
        <dbReference type="ARBA" id="ARBA00023136"/>
    </source>
</evidence>
<feature type="transmembrane region" description="Helical" evidence="5">
    <location>
        <begin position="170"/>
        <end position="188"/>
    </location>
</feature>
<feature type="transmembrane region" description="Helical" evidence="5">
    <location>
        <begin position="145"/>
        <end position="164"/>
    </location>
</feature>
<dbReference type="GO" id="GO:0016020">
    <property type="term" value="C:membrane"/>
    <property type="evidence" value="ECO:0007669"/>
    <property type="project" value="UniProtKB-SubCell"/>
</dbReference>
<evidence type="ECO:0000313" key="7">
    <source>
        <dbReference type="Proteomes" id="UP000054683"/>
    </source>
</evidence>
<keyword evidence="3 5" id="KW-1133">Transmembrane helix</keyword>
<organism evidence="6 7">
    <name type="scientific">Caballeronia udeis</name>
    <dbReference type="NCBI Taxonomy" id="1232866"/>
    <lineage>
        <taxon>Bacteria</taxon>
        <taxon>Pseudomonadati</taxon>
        <taxon>Pseudomonadota</taxon>
        <taxon>Betaproteobacteria</taxon>
        <taxon>Burkholderiales</taxon>
        <taxon>Burkholderiaceae</taxon>
        <taxon>Caballeronia</taxon>
    </lineage>
</organism>
<evidence type="ECO:0000256" key="2">
    <source>
        <dbReference type="ARBA" id="ARBA00022692"/>
    </source>
</evidence>
<feature type="transmembrane region" description="Helical" evidence="5">
    <location>
        <begin position="81"/>
        <end position="98"/>
    </location>
</feature>
<dbReference type="EMBL" id="FCOK02000046">
    <property type="protein sequence ID" value="SAL53720.1"/>
    <property type="molecule type" value="Genomic_DNA"/>
</dbReference>
<dbReference type="Proteomes" id="UP000054683">
    <property type="component" value="Unassembled WGS sequence"/>
</dbReference>
<reference evidence="6 7" key="1">
    <citation type="submission" date="2016-01" db="EMBL/GenBank/DDBJ databases">
        <authorList>
            <person name="Oliw E.H."/>
        </authorList>
    </citation>
    <scope>NUCLEOTIDE SEQUENCE [LARGE SCALE GENOMIC DNA]</scope>
    <source>
        <strain evidence="6">LMG 27134</strain>
    </source>
</reference>
<comment type="subcellular location">
    <subcellularLocation>
        <location evidence="1">Membrane</location>
        <topology evidence="1">Multi-pass membrane protein</topology>
    </subcellularLocation>
</comment>
<dbReference type="Pfam" id="PF07690">
    <property type="entry name" value="MFS_1"/>
    <property type="match status" value="1"/>
</dbReference>